<organism evidence="1">
    <name type="scientific">Fusarium oxysporum (strain Fo5176)</name>
    <name type="common">Fusarium vascular wilt</name>
    <dbReference type="NCBI Taxonomy" id="660025"/>
    <lineage>
        <taxon>Eukaryota</taxon>
        <taxon>Fungi</taxon>
        <taxon>Dikarya</taxon>
        <taxon>Ascomycota</taxon>
        <taxon>Pezizomycotina</taxon>
        <taxon>Sordariomycetes</taxon>
        <taxon>Hypocreomycetidae</taxon>
        <taxon>Hypocreales</taxon>
        <taxon>Nectriaceae</taxon>
        <taxon>Fusarium</taxon>
        <taxon>Fusarium oxysporum species complex</taxon>
    </lineage>
</organism>
<sequence>MAISTLLNKQLTKAKGIYFPGIQKMTILPMKKTAVLERSRRVPHHLSHHLQRVTTPDLLTTLVEQVSIWDNPPTQSDALNWWIGETVRLGRATDEFWDDLKNPASAIEKTRTAHNLEARGAEQRLINESWEHFVWYFLEEAKRIELHDWAYANGFYRA</sequence>
<gene>
    <name evidence="1" type="ORF">FOXB_04522</name>
</gene>
<comment type="caution">
    <text evidence="1">The sequence shown here is derived from an EMBL/GenBank/DDBJ whole genome shotgun (WGS) entry which is preliminary data.</text>
</comment>
<dbReference type="AlphaFoldDB" id="F9FDP4"/>
<protein>
    <submittedName>
        <fullName evidence="1">Uncharacterized protein</fullName>
    </submittedName>
</protein>
<dbReference type="OrthoDB" id="4967971at2759"/>
<dbReference type="EMBL" id="AFQF01001457">
    <property type="protein sequence ID" value="EGU84941.1"/>
    <property type="molecule type" value="Genomic_DNA"/>
</dbReference>
<accession>F9FDP4</accession>
<name>F9FDP4_FUSOF</name>
<evidence type="ECO:0000313" key="1">
    <source>
        <dbReference type="EMBL" id="EGU84941.1"/>
    </source>
</evidence>
<proteinExistence type="predicted"/>
<reference evidence="1" key="1">
    <citation type="journal article" date="2012" name="Mol. Plant Microbe Interact.">
        <title>A highly conserved effector in Fusarium oxysporum is required for full virulence on Arabidopsis.</title>
        <authorList>
            <person name="Thatcher L.F."/>
            <person name="Gardiner D.M."/>
            <person name="Kazan K."/>
            <person name="Manners J."/>
        </authorList>
    </citation>
    <scope>NUCLEOTIDE SEQUENCE [LARGE SCALE GENOMIC DNA]</scope>
    <source>
        <strain evidence="1">Fo5176</strain>
    </source>
</reference>